<reference evidence="1 2" key="1">
    <citation type="journal article" date="2019" name="Sci. Rep.">
        <title>Orb-weaving spider Araneus ventricosus genome elucidates the spidroin gene catalogue.</title>
        <authorList>
            <person name="Kono N."/>
            <person name="Nakamura H."/>
            <person name="Ohtoshi R."/>
            <person name="Moran D.A.P."/>
            <person name="Shinohara A."/>
            <person name="Yoshida Y."/>
            <person name="Fujiwara M."/>
            <person name="Mori M."/>
            <person name="Tomita M."/>
            <person name="Arakawa K."/>
        </authorList>
    </citation>
    <scope>NUCLEOTIDE SEQUENCE [LARGE SCALE GENOMIC DNA]</scope>
</reference>
<dbReference type="AlphaFoldDB" id="A0A4Y2MYX9"/>
<keyword evidence="2" id="KW-1185">Reference proteome</keyword>
<proteinExistence type="predicted"/>
<dbReference type="EMBL" id="BGPR01008098">
    <property type="protein sequence ID" value="GBN31564.1"/>
    <property type="molecule type" value="Genomic_DNA"/>
</dbReference>
<evidence type="ECO:0000313" key="2">
    <source>
        <dbReference type="Proteomes" id="UP000499080"/>
    </source>
</evidence>
<protein>
    <submittedName>
        <fullName evidence="1">Uncharacterized protein</fullName>
    </submittedName>
</protein>
<organism evidence="1 2">
    <name type="scientific">Araneus ventricosus</name>
    <name type="common">Orbweaver spider</name>
    <name type="synonym">Epeira ventricosa</name>
    <dbReference type="NCBI Taxonomy" id="182803"/>
    <lineage>
        <taxon>Eukaryota</taxon>
        <taxon>Metazoa</taxon>
        <taxon>Ecdysozoa</taxon>
        <taxon>Arthropoda</taxon>
        <taxon>Chelicerata</taxon>
        <taxon>Arachnida</taxon>
        <taxon>Araneae</taxon>
        <taxon>Araneomorphae</taxon>
        <taxon>Entelegynae</taxon>
        <taxon>Araneoidea</taxon>
        <taxon>Araneidae</taxon>
        <taxon>Araneus</taxon>
    </lineage>
</organism>
<evidence type="ECO:0000313" key="1">
    <source>
        <dbReference type="EMBL" id="GBN31564.1"/>
    </source>
</evidence>
<dbReference type="OrthoDB" id="6437135at2759"/>
<name>A0A4Y2MYX9_ARAVE</name>
<comment type="caution">
    <text evidence="1">The sequence shown here is derived from an EMBL/GenBank/DDBJ whole genome shotgun (WGS) entry which is preliminary data.</text>
</comment>
<accession>A0A4Y2MYX9</accession>
<sequence>MKTHFRFDLFSVLCGFKNSGDSRERERDSRKELSATMVTRFNYFRERCEIFVDSSFSQVMQNVTITELFAVQQPDGTTYILLINGLVERRLCKKPQDYEKREERVCVESAAMTERKRWRCRNNVWKGPAKWDNALKFLIDYPIASKENDFDNLAEVLIKKFEKKQRQFSTISQKQNQSVKDLANEVSMVADKYVNVENTNQNCDSILKENLKLTRISFGAKL</sequence>
<dbReference type="Proteomes" id="UP000499080">
    <property type="component" value="Unassembled WGS sequence"/>
</dbReference>
<gene>
    <name evidence="1" type="ORF">AVEN_100076_1</name>
</gene>